<proteinExistence type="predicted"/>
<evidence type="ECO:0000256" key="1">
    <source>
        <dbReference type="SAM" id="MobiDB-lite"/>
    </source>
</evidence>
<sequence>MFDGIVDTLAQKPSTTDDDELERLRDTIPGNGNSGTAFENGHDEQLKQSPLIWWDVKQHLAKQDTSGTGLSQYAVLGHVPDDEGRKPVLLNTNYPWSAFLCGSQGSGKSHTLSCMLENCLLTQPGIVARIGKTPNPLAGLVFHYDKSGWSGVSEASYLCSHISTTVLVSPSNYGDMKVQYESMAEVYGGLQNLQVEPLYLSPSRLNLNHMLNLMAVNKNGEPPLYVNVIKSILRQLKLQNGGKGSLDLQAFESALSDHDFTDAQRAPMDQRMDLLKSFLDLPPILQSEMKRGSLSMQGSLASNRNHGSRSGNMVRTSQSPPAYDWKSYIPRPDYLAGEQGRLLIIDLTDPLIEAEMACALFDICLSIFSQQTKCNKIVTLDEAHNYMSNTTNDFTQNLIATIRLQRHASTRVVIATQEPTLNTDLLDLCNITMIHRFSSPSWLKVLKSHIAGVLLHEGGDEAGDHDLLRRINKLKLGESLLFCPTAAFKIVQENGIDEVQKMAENFVKFRTRLRVTADGGITR</sequence>
<dbReference type="Proteomes" id="UP000700596">
    <property type="component" value="Unassembled WGS sequence"/>
</dbReference>
<accession>A0A9P9D0A0</accession>
<comment type="caution">
    <text evidence="2">The sequence shown here is derived from an EMBL/GenBank/DDBJ whole genome shotgun (WGS) entry which is preliminary data.</text>
</comment>
<evidence type="ECO:0000313" key="3">
    <source>
        <dbReference type="Proteomes" id="UP000700596"/>
    </source>
</evidence>
<gene>
    <name evidence="2" type="ORF">B0J11DRAFT_499354</name>
</gene>
<reference evidence="2" key="1">
    <citation type="journal article" date="2021" name="Nat. Commun.">
        <title>Genetic determinants of endophytism in the Arabidopsis root mycobiome.</title>
        <authorList>
            <person name="Mesny F."/>
            <person name="Miyauchi S."/>
            <person name="Thiergart T."/>
            <person name="Pickel B."/>
            <person name="Atanasova L."/>
            <person name="Karlsson M."/>
            <person name="Huettel B."/>
            <person name="Barry K.W."/>
            <person name="Haridas S."/>
            <person name="Chen C."/>
            <person name="Bauer D."/>
            <person name="Andreopoulos W."/>
            <person name="Pangilinan J."/>
            <person name="LaButti K."/>
            <person name="Riley R."/>
            <person name="Lipzen A."/>
            <person name="Clum A."/>
            <person name="Drula E."/>
            <person name="Henrissat B."/>
            <person name="Kohler A."/>
            <person name="Grigoriev I.V."/>
            <person name="Martin F.M."/>
            <person name="Hacquard S."/>
        </authorList>
    </citation>
    <scope>NUCLEOTIDE SEQUENCE</scope>
    <source>
        <strain evidence="2">MPI-CAGE-CH-0243</strain>
    </source>
</reference>
<evidence type="ECO:0008006" key="4">
    <source>
        <dbReference type="Google" id="ProtNLM"/>
    </source>
</evidence>
<name>A0A9P9D0A0_9PLEO</name>
<protein>
    <recommendedName>
        <fullName evidence="4">P-loop containing nucleoside triphosphate hydrolase protein</fullName>
    </recommendedName>
</protein>
<keyword evidence="3" id="KW-1185">Reference proteome</keyword>
<dbReference type="OrthoDB" id="2316594at2759"/>
<dbReference type="InterPro" id="IPR027417">
    <property type="entry name" value="P-loop_NTPase"/>
</dbReference>
<organism evidence="2 3">
    <name type="scientific">Dendryphion nanum</name>
    <dbReference type="NCBI Taxonomy" id="256645"/>
    <lineage>
        <taxon>Eukaryota</taxon>
        <taxon>Fungi</taxon>
        <taxon>Dikarya</taxon>
        <taxon>Ascomycota</taxon>
        <taxon>Pezizomycotina</taxon>
        <taxon>Dothideomycetes</taxon>
        <taxon>Pleosporomycetidae</taxon>
        <taxon>Pleosporales</taxon>
        <taxon>Torulaceae</taxon>
        <taxon>Dendryphion</taxon>
    </lineage>
</organism>
<dbReference type="EMBL" id="JAGMWT010000029">
    <property type="protein sequence ID" value="KAH7110097.1"/>
    <property type="molecule type" value="Genomic_DNA"/>
</dbReference>
<feature type="region of interest" description="Disordered" evidence="1">
    <location>
        <begin position="1"/>
        <end position="21"/>
    </location>
</feature>
<dbReference type="AlphaFoldDB" id="A0A9P9D0A0"/>
<dbReference type="Gene3D" id="3.40.50.300">
    <property type="entry name" value="P-loop containing nucleotide triphosphate hydrolases"/>
    <property type="match status" value="1"/>
</dbReference>
<dbReference type="SUPFAM" id="SSF52540">
    <property type="entry name" value="P-loop containing nucleoside triphosphate hydrolases"/>
    <property type="match status" value="1"/>
</dbReference>
<evidence type="ECO:0000313" key="2">
    <source>
        <dbReference type="EMBL" id="KAH7110097.1"/>
    </source>
</evidence>
<feature type="region of interest" description="Disordered" evidence="1">
    <location>
        <begin position="298"/>
        <end position="318"/>
    </location>
</feature>